<proteinExistence type="predicted"/>
<evidence type="ECO:0000313" key="1">
    <source>
        <dbReference type="EMBL" id="VEL09674.1"/>
    </source>
</evidence>
<keyword evidence="2" id="KW-1185">Reference proteome</keyword>
<accession>A0A3S4ZEU4</accession>
<evidence type="ECO:0000313" key="2">
    <source>
        <dbReference type="Proteomes" id="UP000784294"/>
    </source>
</evidence>
<comment type="caution">
    <text evidence="1">The sequence shown here is derived from an EMBL/GenBank/DDBJ whole genome shotgun (WGS) entry which is preliminary data.</text>
</comment>
<name>A0A3S4ZEU4_9PLAT</name>
<dbReference type="AlphaFoldDB" id="A0A3S4ZEU4"/>
<reference evidence="1" key="1">
    <citation type="submission" date="2018-11" db="EMBL/GenBank/DDBJ databases">
        <authorList>
            <consortium name="Pathogen Informatics"/>
        </authorList>
    </citation>
    <scope>NUCLEOTIDE SEQUENCE</scope>
</reference>
<protein>
    <submittedName>
        <fullName evidence="1">Uncharacterized protein</fullName>
    </submittedName>
</protein>
<dbReference type="EMBL" id="CAAALY010006944">
    <property type="protein sequence ID" value="VEL09674.1"/>
    <property type="molecule type" value="Genomic_DNA"/>
</dbReference>
<dbReference type="Proteomes" id="UP000784294">
    <property type="component" value="Unassembled WGS sequence"/>
</dbReference>
<sequence length="85" mass="9343">MHLKLLVFHGEIDGCFNADCYHDGTRTRVNLFHIDCGVVGSGFDCCTKETVLLNAGPSSAAADTCERADTFNLDQLESMAFFHKL</sequence>
<gene>
    <name evidence="1" type="ORF">PXEA_LOCUS3114</name>
</gene>
<organism evidence="1 2">
    <name type="scientific">Protopolystoma xenopodis</name>
    <dbReference type="NCBI Taxonomy" id="117903"/>
    <lineage>
        <taxon>Eukaryota</taxon>
        <taxon>Metazoa</taxon>
        <taxon>Spiralia</taxon>
        <taxon>Lophotrochozoa</taxon>
        <taxon>Platyhelminthes</taxon>
        <taxon>Monogenea</taxon>
        <taxon>Polyopisthocotylea</taxon>
        <taxon>Polystomatidea</taxon>
        <taxon>Polystomatidae</taxon>
        <taxon>Protopolystoma</taxon>
    </lineage>
</organism>